<dbReference type="AlphaFoldDB" id="A0A2P2LCI2"/>
<proteinExistence type="predicted"/>
<accession>A0A2P2LCI2</accession>
<name>A0A2P2LCI2_RHIMU</name>
<evidence type="ECO:0000313" key="1">
    <source>
        <dbReference type="EMBL" id="MBX15686.1"/>
    </source>
</evidence>
<reference evidence="1" key="1">
    <citation type="submission" date="2018-02" db="EMBL/GenBank/DDBJ databases">
        <title>Rhizophora mucronata_Transcriptome.</title>
        <authorList>
            <person name="Meera S.P."/>
            <person name="Sreeshan A."/>
            <person name="Augustine A."/>
        </authorList>
    </citation>
    <scope>NUCLEOTIDE SEQUENCE</scope>
    <source>
        <tissue evidence="1">Leaf</tissue>
    </source>
</reference>
<organism evidence="1">
    <name type="scientific">Rhizophora mucronata</name>
    <name type="common">Asiatic mangrove</name>
    <dbReference type="NCBI Taxonomy" id="61149"/>
    <lineage>
        <taxon>Eukaryota</taxon>
        <taxon>Viridiplantae</taxon>
        <taxon>Streptophyta</taxon>
        <taxon>Embryophyta</taxon>
        <taxon>Tracheophyta</taxon>
        <taxon>Spermatophyta</taxon>
        <taxon>Magnoliopsida</taxon>
        <taxon>eudicotyledons</taxon>
        <taxon>Gunneridae</taxon>
        <taxon>Pentapetalae</taxon>
        <taxon>rosids</taxon>
        <taxon>fabids</taxon>
        <taxon>Malpighiales</taxon>
        <taxon>Rhizophoraceae</taxon>
        <taxon>Rhizophora</taxon>
    </lineage>
</organism>
<dbReference type="EMBL" id="GGEC01035202">
    <property type="protein sequence ID" value="MBX15686.1"/>
    <property type="molecule type" value="Transcribed_RNA"/>
</dbReference>
<sequence length="64" mass="7451">MLSNGSPSYLHLSYYFHLENSLLTMVRINSVFYELDKWVSSENLSNVFHVSSESMDRASNKEFV</sequence>
<protein>
    <submittedName>
        <fullName evidence="1">Uncharacterized protein LOC103337080 isoform X1</fullName>
    </submittedName>
</protein>